<evidence type="ECO:0000256" key="6">
    <source>
        <dbReference type="SAM" id="MobiDB-lite"/>
    </source>
</evidence>
<dbReference type="STRING" id="5722.A2ELU0"/>
<evidence type="ECO:0000256" key="2">
    <source>
        <dbReference type="ARBA" id="ARBA00022679"/>
    </source>
</evidence>
<dbReference type="InterPro" id="IPR030391">
    <property type="entry name" value="MeTrfase_TrmA_CS"/>
</dbReference>
<dbReference type="GO" id="GO:0006396">
    <property type="term" value="P:RNA processing"/>
    <property type="evidence" value="ECO:0007669"/>
    <property type="project" value="InterPro"/>
</dbReference>
<dbReference type="NCBIfam" id="TIGR00479">
    <property type="entry name" value="rumA"/>
    <property type="match status" value="1"/>
</dbReference>
<evidence type="ECO:0000256" key="3">
    <source>
        <dbReference type="ARBA" id="ARBA00022691"/>
    </source>
</evidence>
<dbReference type="PANTHER" id="PTHR45904:SF2">
    <property type="entry name" value="TRNA (URACIL-5-)-METHYLTRANSFERASE HOMOLOG A"/>
    <property type="match status" value="1"/>
</dbReference>
<dbReference type="EMBL" id="DS113425">
    <property type="protein sequence ID" value="EAY06368.1"/>
    <property type="molecule type" value="Genomic_DNA"/>
</dbReference>
<comment type="caution">
    <text evidence="4">Lacks conserved residue(s) required for the propagation of feature annotation.</text>
</comment>
<keyword evidence="1 4" id="KW-0489">Methyltransferase</keyword>
<evidence type="ECO:0000259" key="7">
    <source>
        <dbReference type="Pfam" id="PF13847"/>
    </source>
</evidence>
<dbReference type="InParanoid" id="A2ELU0"/>
<reference evidence="8" key="1">
    <citation type="submission" date="2006-10" db="EMBL/GenBank/DDBJ databases">
        <authorList>
            <person name="Amadeo P."/>
            <person name="Zhao Q."/>
            <person name="Wortman J."/>
            <person name="Fraser-Liggett C."/>
            <person name="Carlton J."/>
        </authorList>
    </citation>
    <scope>NUCLEOTIDE SEQUENCE</scope>
    <source>
        <strain evidence="8">G3</strain>
    </source>
</reference>
<dbReference type="VEuPathDB" id="TrichDB:TVAG_151750"/>
<keyword evidence="2 4" id="KW-0808">Transferase</keyword>
<dbReference type="InterPro" id="IPR030390">
    <property type="entry name" value="MeTrfase_TrmA_AS"/>
</dbReference>
<gene>
    <name evidence="8" type="ORF">TVAG_151750</name>
</gene>
<feature type="binding site" evidence="4">
    <location>
        <position position="354"/>
    </location>
    <ligand>
        <name>S-adenosyl-L-methionine</name>
        <dbReference type="ChEBI" id="CHEBI:59789"/>
    </ligand>
</feature>
<dbReference type="PROSITE" id="PS01230">
    <property type="entry name" value="TRMA_1"/>
    <property type="match status" value="1"/>
</dbReference>
<dbReference type="InterPro" id="IPR045850">
    <property type="entry name" value="TRM2_met"/>
</dbReference>
<dbReference type="SMR" id="A2ELU0"/>
<evidence type="ECO:0000256" key="5">
    <source>
        <dbReference type="PROSITE-ProRule" id="PRU10015"/>
    </source>
</evidence>
<feature type="region of interest" description="Disordered" evidence="6">
    <location>
        <begin position="1"/>
        <end position="22"/>
    </location>
</feature>
<keyword evidence="9" id="KW-1185">Reference proteome</keyword>
<feature type="active site" description="Nucleophile" evidence="4">
    <location>
        <position position="483"/>
    </location>
</feature>
<dbReference type="GO" id="GO:0032259">
    <property type="term" value="P:methylation"/>
    <property type="evidence" value="ECO:0007669"/>
    <property type="project" value="UniProtKB-KW"/>
</dbReference>
<organism evidence="8 9">
    <name type="scientific">Trichomonas vaginalis (strain ATCC PRA-98 / G3)</name>
    <dbReference type="NCBI Taxonomy" id="412133"/>
    <lineage>
        <taxon>Eukaryota</taxon>
        <taxon>Metamonada</taxon>
        <taxon>Parabasalia</taxon>
        <taxon>Trichomonadida</taxon>
        <taxon>Trichomonadidae</taxon>
        <taxon>Trichomonas</taxon>
    </lineage>
</organism>
<dbReference type="Proteomes" id="UP000001542">
    <property type="component" value="Unassembled WGS sequence"/>
</dbReference>
<dbReference type="KEGG" id="tva:4764243"/>
<proteinExistence type="inferred from homology"/>
<evidence type="ECO:0000313" key="9">
    <source>
        <dbReference type="Proteomes" id="UP000001542"/>
    </source>
</evidence>
<reference evidence="8" key="2">
    <citation type="journal article" date="2007" name="Science">
        <title>Draft genome sequence of the sexually transmitted pathogen Trichomonas vaginalis.</title>
        <authorList>
            <person name="Carlton J.M."/>
            <person name="Hirt R.P."/>
            <person name="Silva J.C."/>
            <person name="Delcher A.L."/>
            <person name="Schatz M."/>
            <person name="Zhao Q."/>
            <person name="Wortman J.R."/>
            <person name="Bidwell S.L."/>
            <person name="Alsmark U.C.M."/>
            <person name="Besteiro S."/>
            <person name="Sicheritz-Ponten T."/>
            <person name="Noel C.J."/>
            <person name="Dacks J.B."/>
            <person name="Foster P.G."/>
            <person name="Simillion C."/>
            <person name="Van de Peer Y."/>
            <person name="Miranda-Saavedra D."/>
            <person name="Barton G.J."/>
            <person name="Westrop G.D."/>
            <person name="Mueller S."/>
            <person name="Dessi D."/>
            <person name="Fiori P.L."/>
            <person name="Ren Q."/>
            <person name="Paulsen I."/>
            <person name="Zhang H."/>
            <person name="Bastida-Corcuera F.D."/>
            <person name="Simoes-Barbosa A."/>
            <person name="Brown M.T."/>
            <person name="Hayes R.D."/>
            <person name="Mukherjee M."/>
            <person name="Okumura C.Y."/>
            <person name="Schneider R."/>
            <person name="Smith A.J."/>
            <person name="Vanacova S."/>
            <person name="Villalvazo M."/>
            <person name="Haas B.J."/>
            <person name="Pertea M."/>
            <person name="Feldblyum T.V."/>
            <person name="Utterback T.R."/>
            <person name="Shu C.L."/>
            <person name="Osoegawa K."/>
            <person name="de Jong P.J."/>
            <person name="Hrdy I."/>
            <person name="Horvathova L."/>
            <person name="Zubacova Z."/>
            <person name="Dolezal P."/>
            <person name="Malik S.B."/>
            <person name="Logsdon J.M. Jr."/>
            <person name="Henze K."/>
            <person name="Gupta A."/>
            <person name="Wang C.C."/>
            <person name="Dunne R.L."/>
            <person name="Upcroft J.A."/>
            <person name="Upcroft P."/>
            <person name="White O."/>
            <person name="Salzberg S.L."/>
            <person name="Tang P."/>
            <person name="Chiu C.-H."/>
            <person name="Lee Y.-S."/>
            <person name="Embley T.M."/>
            <person name="Coombs G.H."/>
            <person name="Mottram J.C."/>
            <person name="Tachezy J."/>
            <person name="Fraser-Liggett C.M."/>
            <person name="Johnson P.J."/>
        </authorList>
    </citation>
    <scope>NUCLEOTIDE SEQUENCE [LARGE SCALE GENOMIC DNA]</scope>
    <source>
        <strain evidence="8">G3</strain>
    </source>
</reference>
<comment type="similarity">
    <text evidence="4">Belongs to the class I-like SAM-binding methyltransferase superfamily. RNA M5U methyltransferase family.</text>
</comment>
<dbReference type="InterPro" id="IPR010280">
    <property type="entry name" value="U5_MeTrfase_fam"/>
</dbReference>
<feature type="domain" description="Methyltransferase" evidence="7">
    <location>
        <begin position="374"/>
        <end position="437"/>
    </location>
</feature>
<accession>A2ELU0</accession>
<dbReference type="VEuPathDB" id="TrichDB:TVAGG3_0401020"/>
<dbReference type="Pfam" id="PF13847">
    <property type="entry name" value="Methyltransf_31"/>
    <property type="match status" value="1"/>
</dbReference>
<dbReference type="GO" id="GO:0009451">
    <property type="term" value="P:RNA modification"/>
    <property type="evidence" value="ECO:0007669"/>
    <property type="project" value="UniProtKB-ARBA"/>
</dbReference>
<dbReference type="InterPro" id="IPR025714">
    <property type="entry name" value="Methyltranfer_dom"/>
</dbReference>
<dbReference type="SUPFAM" id="SSF53335">
    <property type="entry name" value="S-adenosyl-L-methionine-dependent methyltransferases"/>
    <property type="match status" value="1"/>
</dbReference>
<dbReference type="OMA" id="HGQPHIY"/>
<keyword evidence="3 4" id="KW-0949">S-adenosyl-L-methionine</keyword>
<dbReference type="Gene3D" id="3.40.50.150">
    <property type="entry name" value="Vaccinia Virus protein VP39"/>
    <property type="match status" value="1"/>
</dbReference>
<dbReference type="GO" id="GO:0008173">
    <property type="term" value="F:RNA methyltransferase activity"/>
    <property type="evidence" value="ECO:0007669"/>
    <property type="project" value="InterPro"/>
</dbReference>
<dbReference type="PROSITE" id="PS01231">
    <property type="entry name" value="TRMA_2"/>
    <property type="match status" value="1"/>
</dbReference>
<dbReference type="InterPro" id="IPR029063">
    <property type="entry name" value="SAM-dependent_MTases_sf"/>
</dbReference>
<evidence type="ECO:0000256" key="1">
    <source>
        <dbReference type="ARBA" id="ARBA00022603"/>
    </source>
</evidence>
<dbReference type="eggNOG" id="KOG2187">
    <property type="taxonomic scope" value="Eukaryota"/>
</dbReference>
<feature type="binding site" evidence="4">
    <location>
        <position position="455"/>
    </location>
    <ligand>
        <name>S-adenosyl-L-methionine</name>
        <dbReference type="ChEBI" id="CHEBI:59789"/>
    </ligand>
</feature>
<evidence type="ECO:0000256" key="4">
    <source>
        <dbReference type="PROSITE-ProRule" id="PRU01024"/>
    </source>
</evidence>
<dbReference type="PROSITE" id="PS51687">
    <property type="entry name" value="SAM_MT_RNA_M5U"/>
    <property type="match status" value="1"/>
</dbReference>
<dbReference type="PANTHER" id="PTHR45904">
    <property type="entry name" value="TRNA (URACIL-5-)-METHYLTRANSFERASE"/>
    <property type="match status" value="1"/>
</dbReference>
<name>A2ELU0_TRIV3</name>
<sequence length="534" mass="59837">MGSFLSAPVQKKERAPSKPQESKFYFADLDPLPDLEDPAEGDPCGLYLEGLNYHWDGPRFEKFLKTKCEANYTYASKKKSKYAGIIKFDNNEDRLQCYRKLVAARFGEKCLFVVPLHKDLHLSVNLCRRVRARATNPGLATADIRDRVTAWHRMPLEEQYAAKSEKYTKLIQGIVPEGSSPVTVVPVPNTVNYRNKVEMTVGADLEGNTVVGFNLGSKDEDVIAPIDNCLNVPKVAPYLARKFTDFVTHAKSPIYDRSRNSGVWKFITVRTTEEGKTMLVVVVYKSEECQVDPDDVAQLTETFQEDVDSLYLCETTKYEGYGNDPVFTLLNGTATIEEKLRGLKFDISPMSFFQTNTPGAEILFSRVESLAEVDKSTVLIDVCCGTGVIGLSMAKKAKKVIGIDIEKDAIEDAKKNATKNKIKNAEFIAAPAQDVLPGILDQCEAEGSRVVVIVDPPRDGLHKTAAKAIRECKLLKRVVYISCNPESLVRDSKKFLFAENNNFATQPFQPVEWFGVDLFPHTDRLELVMLMQRE</sequence>
<dbReference type="RefSeq" id="XP_001318591.1">
    <property type="nucleotide sequence ID" value="XM_001318556.1"/>
</dbReference>
<feature type="binding site" evidence="4">
    <location>
        <position position="404"/>
    </location>
    <ligand>
        <name>S-adenosyl-L-methionine</name>
        <dbReference type="ChEBI" id="CHEBI:59789"/>
    </ligand>
</feature>
<feature type="active site" evidence="5">
    <location>
        <position position="483"/>
    </location>
</feature>
<protein>
    <recommendedName>
        <fullName evidence="7">Methyltransferase domain-containing protein</fullName>
    </recommendedName>
</protein>
<dbReference type="CDD" id="cd02440">
    <property type="entry name" value="AdoMet_MTases"/>
    <property type="match status" value="1"/>
</dbReference>
<dbReference type="AlphaFoldDB" id="A2ELU0"/>
<dbReference type="OrthoDB" id="10250660at2759"/>
<dbReference type="GO" id="GO:0008757">
    <property type="term" value="F:S-adenosylmethionine-dependent methyltransferase activity"/>
    <property type="evidence" value="ECO:0007669"/>
    <property type="project" value="UniProtKB-ARBA"/>
</dbReference>
<evidence type="ECO:0000313" key="8">
    <source>
        <dbReference type="EMBL" id="EAY06368.1"/>
    </source>
</evidence>
<dbReference type="Gene3D" id="2.40.50.1070">
    <property type="match status" value="1"/>
</dbReference>